<evidence type="ECO:0000259" key="8">
    <source>
        <dbReference type="PROSITE" id="PS51192"/>
    </source>
</evidence>
<dbReference type="CDD" id="cd18787">
    <property type="entry name" value="SF2_C_DEAD"/>
    <property type="match status" value="1"/>
</dbReference>
<feature type="domain" description="Helicase C-terminal" evidence="9">
    <location>
        <begin position="344"/>
        <end position="505"/>
    </location>
</feature>
<dbReference type="GO" id="GO:0003676">
    <property type="term" value="F:nucleic acid binding"/>
    <property type="evidence" value="ECO:0007669"/>
    <property type="project" value="InterPro"/>
</dbReference>
<evidence type="ECO:0000313" key="12">
    <source>
        <dbReference type="Proteomes" id="UP000002630"/>
    </source>
</evidence>
<dbReference type="Pfam" id="PF00270">
    <property type="entry name" value="DEAD"/>
    <property type="match status" value="1"/>
</dbReference>
<reference evidence="11 12" key="1">
    <citation type="journal article" date="2010" name="Nature">
        <title>The Ectocarpus genome and the independent evolution of multicellularity in brown algae.</title>
        <authorList>
            <person name="Cock J.M."/>
            <person name="Sterck L."/>
            <person name="Rouze P."/>
            <person name="Scornet D."/>
            <person name="Allen A.E."/>
            <person name="Amoutzias G."/>
            <person name="Anthouard V."/>
            <person name="Artiguenave F."/>
            <person name="Aury J.M."/>
            <person name="Badger J.H."/>
            <person name="Beszteri B."/>
            <person name="Billiau K."/>
            <person name="Bonnet E."/>
            <person name="Bothwell J.H."/>
            <person name="Bowler C."/>
            <person name="Boyen C."/>
            <person name="Brownlee C."/>
            <person name="Carrano C.J."/>
            <person name="Charrier B."/>
            <person name="Cho G.Y."/>
            <person name="Coelho S.M."/>
            <person name="Collen J."/>
            <person name="Corre E."/>
            <person name="Da Silva C."/>
            <person name="Delage L."/>
            <person name="Delaroque N."/>
            <person name="Dittami S.M."/>
            <person name="Doulbeau S."/>
            <person name="Elias M."/>
            <person name="Farnham G."/>
            <person name="Gachon C.M."/>
            <person name="Gschloessl B."/>
            <person name="Heesch S."/>
            <person name="Jabbari K."/>
            <person name="Jubin C."/>
            <person name="Kawai H."/>
            <person name="Kimura K."/>
            <person name="Kloareg B."/>
            <person name="Kupper F.C."/>
            <person name="Lang D."/>
            <person name="Le Bail A."/>
            <person name="Leblanc C."/>
            <person name="Lerouge P."/>
            <person name="Lohr M."/>
            <person name="Lopez P.J."/>
            <person name="Martens C."/>
            <person name="Maumus F."/>
            <person name="Michel G."/>
            <person name="Miranda-Saavedra D."/>
            <person name="Morales J."/>
            <person name="Moreau H."/>
            <person name="Motomura T."/>
            <person name="Nagasato C."/>
            <person name="Napoli C.A."/>
            <person name="Nelson D.R."/>
            <person name="Nyvall-Collen P."/>
            <person name="Peters A.F."/>
            <person name="Pommier C."/>
            <person name="Potin P."/>
            <person name="Poulain J."/>
            <person name="Quesneville H."/>
            <person name="Read B."/>
            <person name="Rensing S.A."/>
            <person name="Ritter A."/>
            <person name="Rousvoal S."/>
            <person name="Samanta M."/>
            <person name="Samson G."/>
            <person name="Schroeder D.C."/>
            <person name="Segurens B."/>
            <person name="Strittmatter M."/>
            <person name="Tonon T."/>
            <person name="Tregear J.W."/>
            <person name="Valentin K."/>
            <person name="von Dassow P."/>
            <person name="Yamagishi T."/>
            <person name="Van de Peer Y."/>
            <person name="Wincker P."/>
        </authorList>
    </citation>
    <scope>NUCLEOTIDE SEQUENCE [LARGE SCALE GENOMIC DNA]</scope>
    <source>
        <strain evidence="12">Ec32 / CCAP1310/4</strain>
    </source>
</reference>
<dbReference type="FunFam" id="3.40.50.300:FF:000008">
    <property type="entry name" value="ATP-dependent RNA helicase RhlB"/>
    <property type="match status" value="1"/>
</dbReference>
<dbReference type="InterPro" id="IPR014014">
    <property type="entry name" value="RNA_helicase_DEAD_Q_motif"/>
</dbReference>
<dbReference type="SMART" id="SM00490">
    <property type="entry name" value="HELICc"/>
    <property type="match status" value="1"/>
</dbReference>
<dbReference type="EC" id="3.6.4.13" evidence="1"/>
<dbReference type="Gene3D" id="3.40.50.300">
    <property type="entry name" value="P-loop containing nucleotide triphosphate hydrolases"/>
    <property type="match status" value="2"/>
</dbReference>
<evidence type="ECO:0000313" key="11">
    <source>
        <dbReference type="EMBL" id="CBJ28373.1"/>
    </source>
</evidence>
<keyword evidence="5 7" id="KW-0067">ATP-binding</keyword>
<dbReference type="PROSITE" id="PS00039">
    <property type="entry name" value="DEAD_ATP_HELICASE"/>
    <property type="match status" value="1"/>
</dbReference>
<dbReference type="PROSITE" id="PS51192">
    <property type="entry name" value="HELICASE_ATP_BIND_1"/>
    <property type="match status" value="1"/>
</dbReference>
<dbReference type="eggNOG" id="KOG0331">
    <property type="taxonomic scope" value="Eukaryota"/>
</dbReference>
<evidence type="ECO:0000259" key="10">
    <source>
        <dbReference type="PROSITE" id="PS51195"/>
    </source>
</evidence>
<dbReference type="InterPro" id="IPR011545">
    <property type="entry name" value="DEAD/DEAH_box_helicase_dom"/>
</dbReference>
<dbReference type="STRING" id="2880.D7FGZ5"/>
<dbReference type="Pfam" id="PF00271">
    <property type="entry name" value="Helicase_C"/>
    <property type="match status" value="1"/>
</dbReference>
<dbReference type="GO" id="GO:0005524">
    <property type="term" value="F:ATP binding"/>
    <property type="evidence" value="ECO:0007669"/>
    <property type="project" value="UniProtKB-KW"/>
</dbReference>
<dbReference type="EMBL" id="FN647726">
    <property type="protein sequence ID" value="CBJ28373.1"/>
    <property type="molecule type" value="Genomic_DNA"/>
</dbReference>
<evidence type="ECO:0000256" key="1">
    <source>
        <dbReference type="ARBA" id="ARBA00012552"/>
    </source>
</evidence>
<dbReference type="InterPro" id="IPR000629">
    <property type="entry name" value="RNA-helicase_DEAD-box_CS"/>
</dbReference>
<dbReference type="GO" id="GO:0003724">
    <property type="term" value="F:RNA helicase activity"/>
    <property type="evidence" value="ECO:0007669"/>
    <property type="project" value="UniProtKB-EC"/>
</dbReference>
<accession>D7FGZ5</accession>
<dbReference type="SUPFAM" id="SSF52540">
    <property type="entry name" value="P-loop containing nucleoside triphosphate hydrolases"/>
    <property type="match status" value="1"/>
</dbReference>
<keyword evidence="3 7" id="KW-0378">Hydrolase</keyword>
<evidence type="ECO:0000256" key="3">
    <source>
        <dbReference type="ARBA" id="ARBA00022801"/>
    </source>
</evidence>
<dbReference type="Proteomes" id="UP000002630">
    <property type="component" value="Linkage Group LG27"/>
</dbReference>
<feature type="domain" description="DEAD-box RNA helicase Q" evidence="10">
    <location>
        <begin position="126"/>
        <end position="154"/>
    </location>
</feature>
<dbReference type="AlphaFoldDB" id="D7FGZ5"/>
<dbReference type="InterPro" id="IPR001650">
    <property type="entry name" value="Helicase_C-like"/>
</dbReference>
<evidence type="ECO:0000259" key="9">
    <source>
        <dbReference type="PROSITE" id="PS51194"/>
    </source>
</evidence>
<dbReference type="OrthoDB" id="196131at2759"/>
<sequence length="519" mass="56421">MSHYGGGGGGYGGRSDDYSSRRGGGGGGGYGGGGGGGYGGGGGGGYGGGGGGGGGFRGGGGGGDRMGGLGANLRNIQWDLESLHKFEKNFYIEHPDVSKRSEEETSAWRHKCGIVIQGEGIPKPAMTFEEASMPEYVLREVMKQGFSAPTPIQSQGWPMALLGRDMVGISATGSGKTLAFLLPAMIHINAQPYLEQGDGPIVLVVAPTRELAVQIKEECDKFGRSSEIKNTCVYGGVPKRIQVNDLNRGVEIVIATPGRLIDLLESGKTNLRRVTYLVLDEADRMLDMGFEPQIRKIVSQIRPDRQTLMWSATWPKEVQALARDFLHHYYQVTVGSLELAANKDIKQIIECTEDFNKYRSLSKHLQQHGHNGKVLVFVETKKGCDALTRSLRQDGYQARCIHGDKTQEERDYVLKDFKGGNFQVLVATDVAARGLDVKDIQMVINFDFPNNMEDYIHRIGRCGRAGAKGVAVSFFGSKNSRNGRELIKILTESENHVPPELQQMQMMGGGGGGHSRYRR</sequence>
<proteinExistence type="inferred from homology"/>
<evidence type="ECO:0000256" key="6">
    <source>
        <dbReference type="PROSITE-ProRule" id="PRU00552"/>
    </source>
</evidence>
<feature type="domain" description="Helicase ATP-binding" evidence="8">
    <location>
        <begin position="157"/>
        <end position="332"/>
    </location>
</feature>
<comment type="similarity">
    <text evidence="7">Belongs to the DEAD box helicase family.</text>
</comment>
<keyword evidence="12" id="KW-1185">Reference proteome</keyword>
<evidence type="ECO:0000256" key="2">
    <source>
        <dbReference type="ARBA" id="ARBA00022741"/>
    </source>
</evidence>
<dbReference type="FunCoup" id="D7FGZ5">
    <property type="interactions" value="418"/>
</dbReference>
<dbReference type="PROSITE" id="PS51194">
    <property type="entry name" value="HELICASE_CTER"/>
    <property type="match status" value="1"/>
</dbReference>
<feature type="short sequence motif" description="Q motif" evidence="6">
    <location>
        <begin position="126"/>
        <end position="154"/>
    </location>
</feature>
<dbReference type="EMBL" id="FN649752">
    <property type="protein sequence ID" value="CBJ28373.1"/>
    <property type="molecule type" value="Genomic_DNA"/>
</dbReference>
<dbReference type="PANTHER" id="PTHR47958">
    <property type="entry name" value="ATP-DEPENDENT RNA HELICASE DBP3"/>
    <property type="match status" value="1"/>
</dbReference>
<name>D7FGZ5_ECTSI</name>
<protein>
    <recommendedName>
        <fullName evidence="1">RNA helicase</fullName>
        <ecNumber evidence="1">3.6.4.13</ecNumber>
    </recommendedName>
</protein>
<dbReference type="CDD" id="cd17966">
    <property type="entry name" value="DEADc_DDX5_DDX17"/>
    <property type="match status" value="1"/>
</dbReference>
<dbReference type="InterPro" id="IPR027417">
    <property type="entry name" value="P-loop_NTPase"/>
</dbReference>
<dbReference type="FunFam" id="3.40.50.300:FF:000079">
    <property type="entry name" value="probable ATP-dependent RNA helicase DDX17"/>
    <property type="match status" value="1"/>
</dbReference>
<keyword evidence="4 7" id="KW-0347">Helicase</keyword>
<evidence type="ECO:0000256" key="4">
    <source>
        <dbReference type="ARBA" id="ARBA00022806"/>
    </source>
</evidence>
<dbReference type="SMART" id="SM00487">
    <property type="entry name" value="DEXDc"/>
    <property type="match status" value="1"/>
</dbReference>
<organism evidence="11 12">
    <name type="scientific">Ectocarpus siliculosus</name>
    <name type="common">Brown alga</name>
    <name type="synonym">Conferva siliculosa</name>
    <dbReference type="NCBI Taxonomy" id="2880"/>
    <lineage>
        <taxon>Eukaryota</taxon>
        <taxon>Sar</taxon>
        <taxon>Stramenopiles</taxon>
        <taxon>Ochrophyta</taxon>
        <taxon>PX clade</taxon>
        <taxon>Phaeophyceae</taxon>
        <taxon>Ectocarpales</taxon>
        <taxon>Ectocarpaceae</taxon>
        <taxon>Ectocarpus</taxon>
    </lineage>
</organism>
<dbReference type="GO" id="GO:0016787">
    <property type="term" value="F:hydrolase activity"/>
    <property type="evidence" value="ECO:0007669"/>
    <property type="project" value="UniProtKB-KW"/>
</dbReference>
<keyword evidence="2 7" id="KW-0547">Nucleotide-binding</keyword>
<dbReference type="PROSITE" id="PS51195">
    <property type="entry name" value="Q_MOTIF"/>
    <property type="match status" value="1"/>
</dbReference>
<dbReference type="OMA" id="STMPKFE"/>
<gene>
    <name evidence="11" type="ORF">Esi_0104_0010</name>
</gene>
<dbReference type="InParanoid" id="D7FGZ5"/>
<dbReference type="InterPro" id="IPR014001">
    <property type="entry name" value="Helicase_ATP-bd"/>
</dbReference>
<evidence type="ECO:0000256" key="7">
    <source>
        <dbReference type="RuleBase" id="RU000492"/>
    </source>
</evidence>
<evidence type="ECO:0000256" key="5">
    <source>
        <dbReference type="ARBA" id="ARBA00022840"/>
    </source>
</evidence>